<dbReference type="OrthoDB" id="7741811at2"/>
<feature type="signal peptide" evidence="1">
    <location>
        <begin position="1"/>
        <end position="18"/>
    </location>
</feature>
<comment type="caution">
    <text evidence="2">The sequence shown here is derived from an EMBL/GenBank/DDBJ whole genome shotgun (WGS) entry which is preliminary data.</text>
</comment>
<accession>W1N4X7</accession>
<keyword evidence="1" id="KW-0732">Signal</keyword>
<evidence type="ECO:0008006" key="4">
    <source>
        <dbReference type="Google" id="ProtNLM"/>
    </source>
</evidence>
<dbReference type="AlphaFoldDB" id="W1N4X7"/>
<dbReference type="Proteomes" id="UP000019113">
    <property type="component" value="Unassembled WGS sequence"/>
</dbReference>
<evidence type="ECO:0000256" key="1">
    <source>
        <dbReference type="SAM" id="SignalP"/>
    </source>
</evidence>
<evidence type="ECO:0000313" key="2">
    <source>
        <dbReference type="EMBL" id="ERL49980.1"/>
    </source>
</evidence>
<name>W1N4X7_9GAMM</name>
<dbReference type="PATRIC" id="fig|1178482.3.peg.3072"/>
<gene>
    <name evidence="2" type="ORF">BJB45_02315</name>
</gene>
<keyword evidence="3" id="KW-1185">Reference proteome</keyword>
<feature type="chain" id="PRO_5009977337" description="DUF4412 domain-containing protein" evidence="1">
    <location>
        <begin position="19"/>
        <end position="221"/>
    </location>
</feature>
<proteinExistence type="predicted"/>
<protein>
    <recommendedName>
        <fullName evidence="4">DUF4412 domain-containing protein</fullName>
    </recommendedName>
</protein>
<organism evidence="2 3">
    <name type="scientific">Halomonas huangheensis</name>
    <dbReference type="NCBI Taxonomy" id="1178482"/>
    <lineage>
        <taxon>Bacteria</taxon>
        <taxon>Pseudomonadati</taxon>
        <taxon>Pseudomonadota</taxon>
        <taxon>Gammaproteobacteria</taxon>
        <taxon>Oceanospirillales</taxon>
        <taxon>Halomonadaceae</taxon>
        <taxon>Halomonas</taxon>
    </lineage>
</organism>
<sequence>MRRILIALLASLPLAAFADGQATLVDGDGDPNSAVVARWAGDQLRVDFPEHAARGYLLMRDGKGHVVANISGQTVVLGIRDVQSMLSQLGGADSSQLGSYQAQSVNSLTATGETQTVAGILGEVYQLDWVNSDGEVRQDRLVLSAEQPAQELLGVFDRYQQVLTGHADPVAATLRERGMGILRFGDRFEVSSLSSATPAPATFALPSQSGGLQDLLRSVVQ</sequence>
<dbReference type="RefSeq" id="WP_021820028.1">
    <property type="nucleotide sequence ID" value="NZ_AVBC01000039.1"/>
</dbReference>
<reference evidence="2 3" key="1">
    <citation type="submission" date="2013-08" db="EMBL/GenBank/DDBJ databases">
        <title>draft genome of Halomonas huanghegensis, strain BJGMM-B45T.</title>
        <authorList>
            <person name="Miao C."/>
            <person name="Wan Y."/>
            <person name="Jin W."/>
        </authorList>
    </citation>
    <scope>NUCLEOTIDE SEQUENCE [LARGE SCALE GENOMIC DNA]</scope>
    <source>
        <strain evidence="2 3">BJGMM-B45</strain>
    </source>
</reference>
<dbReference type="KEGG" id="hhu:AR456_03815"/>
<evidence type="ECO:0000313" key="3">
    <source>
        <dbReference type="Proteomes" id="UP000019113"/>
    </source>
</evidence>
<dbReference type="EMBL" id="AVBC01000039">
    <property type="protein sequence ID" value="ERL49980.1"/>
    <property type="molecule type" value="Genomic_DNA"/>
</dbReference>